<comment type="caution">
    <text evidence="2">The sequence shown here is derived from an EMBL/GenBank/DDBJ whole genome shotgun (WGS) entry which is preliminary data.</text>
</comment>
<evidence type="ECO:0000256" key="1">
    <source>
        <dbReference type="SAM" id="SignalP"/>
    </source>
</evidence>
<accession>A0A0W8DZ24</accession>
<feature type="chain" id="PRO_5006942057" description="RxLR effector protein" evidence="1">
    <location>
        <begin position="24"/>
        <end position="135"/>
    </location>
</feature>
<organism evidence="2 3">
    <name type="scientific">Phytophthora nicotianae</name>
    <name type="common">Potato buckeye rot agent</name>
    <name type="synonym">Phytophthora parasitica</name>
    <dbReference type="NCBI Taxonomy" id="4792"/>
    <lineage>
        <taxon>Eukaryota</taxon>
        <taxon>Sar</taxon>
        <taxon>Stramenopiles</taxon>
        <taxon>Oomycota</taxon>
        <taxon>Peronosporomycetes</taxon>
        <taxon>Peronosporales</taxon>
        <taxon>Peronosporaceae</taxon>
        <taxon>Phytophthora</taxon>
    </lineage>
</organism>
<reference evidence="2 3" key="1">
    <citation type="submission" date="2015-11" db="EMBL/GenBank/DDBJ databases">
        <title>Genomes and virulence difference between two physiological races of Phytophthora nicotianae.</title>
        <authorList>
            <person name="Liu H."/>
            <person name="Ma X."/>
            <person name="Yu H."/>
            <person name="Fang D."/>
            <person name="Li Y."/>
            <person name="Wang X."/>
            <person name="Wang W."/>
            <person name="Dong Y."/>
            <person name="Xiao B."/>
        </authorList>
    </citation>
    <scope>NUCLEOTIDE SEQUENCE [LARGE SCALE GENOMIC DNA]</scope>
    <source>
        <strain evidence="3">race 0</strain>
    </source>
</reference>
<name>A0A0W8DZ24_PHYNI</name>
<dbReference type="OrthoDB" id="91436at2759"/>
<evidence type="ECO:0000313" key="2">
    <source>
        <dbReference type="EMBL" id="KUG01671.1"/>
    </source>
</evidence>
<dbReference type="Proteomes" id="UP000052943">
    <property type="component" value="Unassembled WGS sequence"/>
</dbReference>
<evidence type="ECO:0000313" key="3">
    <source>
        <dbReference type="Proteomes" id="UP000052943"/>
    </source>
</evidence>
<proteinExistence type="predicted"/>
<dbReference type="EMBL" id="LNFO01000243">
    <property type="protein sequence ID" value="KUG01671.1"/>
    <property type="molecule type" value="Genomic_DNA"/>
</dbReference>
<gene>
    <name evidence="2" type="ORF">AM587_10009951</name>
</gene>
<sequence>MRSIYSALVVGVVLLIHRDCIFAAQTMPTTMQLAGTNYIDKTDHMVQRNSEDKAGELSTINEERQWYEISMRRVKENIKFRYWFKTGKRPQDIYSMYFNSSMDTRTVATDPNFGTFSRYTKYYEDNKESKSWFWS</sequence>
<protein>
    <recommendedName>
        <fullName evidence="4">RxLR effector protein</fullName>
    </recommendedName>
</protein>
<feature type="signal peptide" evidence="1">
    <location>
        <begin position="1"/>
        <end position="23"/>
    </location>
</feature>
<keyword evidence="1" id="KW-0732">Signal</keyword>
<dbReference type="AlphaFoldDB" id="A0A0W8DZ24"/>
<evidence type="ECO:0008006" key="4">
    <source>
        <dbReference type="Google" id="ProtNLM"/>
    </source>
</evidence>